<proteinExistence type="predicted"/>
<dbReference type="PANTHER" id="PTHR24347">
    <property type="entry name" value="SERINE/THREONINE-PROTEIN KINASE"/>
    <property type="match status" value="1"/>
</dbReference>
<keyword evidence="2" id="KW-0418">Kinase</keyword>
<evidence type="ECO:0000313" key="2">
    <source>
        <dbReference type="EMBL" id="KOX68222.1"/>
    </source>
</evidence>
<evidence type="ECO:0000259" key="1">
    <source>
        <dbReference type="PROSITE" id="PS50011"/>
    </source>
</evidence>
<accession>A0A0N0BC59</accession>
<dbReference type="InterPro" id="IPR011009">
    <property type="entry name" value="Kinase-like_dom_sf"/>
</dbReference>
<gene>
    <name evidence="2" type="ORF">WN51_06116</name>
</gene>
<reference evidence="2 3" key="1">
    <citation type="submission" date="2015-07" db="EMBL/GenBank/DDBJ databases">
        <title>The genome of Melipona quadrifasciata.</title>
        <authorList>
            <person name="Pan H."/>
            <person name="Kapheim K."/>
        </authorList>
    </citation>
    <scope>NUCLEOTIDE SEQUENCE [LARGE SCALE GENOMIC DNA]</scope>
    <source>
        <strain evidence="2">0111107301</strain>
        <tissue evidence="2">Whole body</tissue>
    </source>
</reference>
<dbReference type="InterPro" id="IPR000719">
    <property type="entry name" value="Prot_kinase_dom"/>
</dbReference>
<dbReference type="PROSITE" id="PS50011">
    <property type="entry name" value="PROTEIN_KINASE_DOM"/>
    <property type="match status" value="1"/>
</dbReference>
<name>A0A0N0BC59_9HYME</name>
<dbReference type="SUPFAM" id="SSF56112">
    <property type="entry name" value="Protein kinase-like (PK-like)"/>
    <property type="match status" value="1"/>
</dbReference>
<protein>
    <submittedName>
        <fullName evidence="2">Calcium/calmodulin-dependent protein kinase type II alpha chain</fullName>
    </submittedName>
</protein>
<feature type="domain" description="Protein kinase" evidence="1">
    <location>
        <begin position="1"/>
        <end position="159"/>
    </location>
</feature>
<dbReference type="Gene3D" id="1.10.510.10">
    <property type="entry name" value="Transferase(Phosphotransferase) domain 1"/>
    <property type="match status" value="1"/>
</dbReference>
<dbReference type="OrthoDB" id="442176at2759"/>
<organism evidence="2 3">
    <name type="scientific">Melipona quadrifasciata</name>
    <dbReference type="NCBI Taxonomy" id="166423"/>
    <lineage>
        <taxon>Eukaryota</taxon>
        <taxon>Metazoa</taxon>
        <taxon>Ecdysozoa</taxon>
        <taxon>Arthropoda</taxon>
        <taxon>Hexapoda</taxon>
        <taxon>Insecta</taxon>
        <taxon>Pterygota</taxon>
        <taxon>Neoptera</taxon>
        <taxon>Endopterygota</taxon>
        <taxon>Hymenoptera</taxon>
        <taxon>Apocrita</taxon>
        <taxon>Aculeata</taxon>
        <taxon>Apoidea</taxon>
        <taxon>Anthophila</taxon>
        <taxon>Apidae</taxon>
        <taxon>Melipona</taxon>
    </lineage>
</organism>
<dbReference type="STRING" id="166423.A0A0N0BC59"/>
<dbReference type="GO" id="GO:0004672">
    <property type="term" value="F:protein kinase activity"/>
    <property type="evidence" value="ECO:0007669"/>
    <property type="project" value="InterPro"/>
</dbReference>
<evidence type="ECO:0000313" key="3">
    <source>
        <dbReference type="Proteomes" id="UP000053105"/>
    </source>
</evidence>
<keyword evidence="2" id="KW-0808">Transferase</keyword>
<dbReference type="EMBL" id="KQ435944">
    <property type="protein sequence ID" value="KOX68222.1"/>
    <property type="molecule type" value="Genomic_DNA"/>
</dbReference>
<sequence>MFQNFNAFYQQTKFSSGLEHGDCGPKVYFMRSNQKIILVIFNWKMVAVKVIESNNNPCKGFAGTPGYLSPEVLKKEPYGKPVDIWACGVILYILLVGYPPFWDEDQHRLYAQIKAGSYDYPSPEWDTVTPEAKNLINQMLTVNPSKRITASEALKHPWICVKMHIKETRGSPSSDNVLKRQKRLRASLHRHEDGCYLNRFDRVISFNEMVYWSSYWESKLLLIRVDRKFPFPVRLKLTQVEADRQTISIFQNLQLLIISDFVRVKSPRRNISKRRSCGYSDLLYKTCVKLQRIPSMRALRNKFALCRQQEAIPESMEFVIFILQELTNSWNNSCIVKTANSC</sequence>
<keyword evidence="3" id="KW-1185">Reference proteome</keyword>
<dbReference type="Proteomes" id="UP000053105">
    <property type="component" value="Unassembled WGS sequence"/>
</dbReference>
<dbReference type="GO" id="GO:0005524">
    <property type="term" value="F:ATP binding"/>
    <property type="evidence" value="ECO:0007669"/>
    <property type="project" value="InterPro"/>
</dbReference>
<dbReference type="Pfam" id="PF00069">
    <property type="entry name" value="Pkinase"/>
    <property type="match status" value="1"/>
</dbReference>
<dbReference type="AlphaFoldDB" id="A0A0N0BC59"/>
<dbReference type="SMART" id="SM00220">
    <property type="entry name" value="S_TKc"/>
    <property type="match status" value="1"/>
</dbReference>